<proteinExistence type="predicted"/>
<dbReference type="GO" id="GO:0009626">
    <property type="term" value="P:plant-type hypersensitive response"/>
    <property type="evidence" value="ECO:0007669"/>
    <property type="project" value="UniProtKB-KW"/>
</dbReference>
<dbReference type="EnsemblPlants" id="Solyc08g078730.3.1">
    <property type="protein sequence ID" value="Solyc08g078730.3.1"/>
    <property type="gene ID" value="Solyc08g078730.3"/>
</dbReference>
<dbReference type="Gene3D" id="3.30.70.100">
    <property type="match status" value="1"/>
</dbReference>
<evidence type="ECO:0000313" key="3">
    <source>
        <dbReference type="EnsemblPlants" id="Solyc08g078730.3.1"/>
    </source>
</evidence>
<evidence type="ECO:0000313" key="4">
    <source>
        <dbReference type="Proteomes" id="UP000004994"/>
    </source>
</evidence>
<sequence>MEKSKCQKQTLFSVANLKLPSVVVVNADLGCTHCRSRISQIMSRITGMREYTIDVGKKQVIVRGDVRNHHQKKNGAVKNHKINEHHSRIFAFFFSLLNFHWSTSKKMTD</sequence>
<organism evidence="3">
    <name type="scientific">Solanum lycopersicum</name>
    <name type="common">Tomato</name>
    <name type="synonym">Lycopersicon esculentum</name>
    <dbReference type="NCBI Taxonomy" id="4081"/>
    <lineage>
        <taxon>Eukaryota</taxon>
        <taxon>Viridiplantae</taxon>
        <taxon>Streptophyta</taxon>
        <taxon>Embryophyta</taxon>
        <taxon>Tracheophyta</taxon>
        <taxon>Spermatophyta</taxon>
        <taxon>Magnoliopsida</taxon>
        <taxon>eudicotyledons</taxon>
        <taxon>Gunneridae</taxon>
        <taxon>Pentapetalae</taxon>
        <taxon>asterids</taxon>
        <taxon>lamiids</taxon>
        <taxon>Solanales</taxon>
        <taxon>Solanaceae</taxon>
        <taxon>Solanoideae</taxon>
        <taxon>Solaneae</taxon>
        <taxon>Solanum</taxon>
        <taxon>Solanum subgen. Lycopersicon</taxon>
    </lineage>
</organism>
<dbReference type="SUPFAM" id="SSF55008">
    <property type="entry name" value="HMA, heavy metal-associated domain"/>
    <property type="match status" value="1"/>
</dbReference>
<evidence type="ECO:0000259" key="2">
    <source>
        <dbReference type="Pfam" id="PF00403"/>
    </source>
</evidence>
<name>A0A3Q7IP13_SOLLC</name>
<reference evidence="3" key="1">
    <citation type="journal article" date="2012" name="Nature">
        <title>The tomato genome sequence provides insights into fleshy fruit evolution.</title>
        <authorList>
            <consortium name="Tomato Genome Consortium"/>
        </authorList>
    </citation>
    <scope>NUCLEOTIDE SEQUENCE [LARGE SCALE GENOMIC DNA]</scope>
    <source>
        <strain evidence="3">cv. Heinz 1706</strain>
    </source>
</reference>
<keyword evidence="4" id="KW-1185">Reference proteome</keyword>
<dbReference type="OrthoDB" id="1295525at2759"/>
<evidence type="ECO:0000256" key="1">
    <source>
        <dbReference type="ARBA" id="ARBA00004170"/>
    </source>
</evidence>
<accession>A0A3Q7IP13</accession>
<dbReference type="PaxDb" id="4081-Solyc08g078730.2.1"/>
<gene>
    <name evidence="3" type="primary">LOC101254018</name>
</gene>
<dbReference type="InterPro" id="IPR036163">
    <property type="entry name" value="HMA_dom_sf"/>
</dbReference>
<protein>
    <recommendedName>
        <fullName evidence="2">HMA domain-containing protein</fullName>
    </recommendedName>
</protein>
<dbReference type="FunCoup" id="A0A3Q7IP13">
    <property type="interactions" value="24"/>
</dbReference>
<dbReference type="InterPro" id="IPR006121">
    <property type="entry name" value="HMA_dom"/>
</dbReference>
<dbReference type="OMA" id="HKINEHH"/>
<dbReference type="InParanoid" id="A0A3Q7IP13"/>
<dbReference type="Gramene" id="Solyc08g078730.3.1">
    <property type="protein sequence ID" value="Solyc08g078730.3.1"/>
    <property type="gene ID" value="Solyc08g078730.3"/>
</dbReference>
<dbReference type="Proteomes" id="UP000004994">
    <property type="component" value="Chromosome 8"/>
</dbReference>
<dbReference type="Pfam" id="PF00403">
    <property type="entry name" value="HMA"/>
    <property type="match status" value="1"/>
</dbReference>
<reference evidence="3" key="2">
    <citation type="submission" date="2019-01" db="UniProtKB">
        <authorList>
            <consortium name="EnsemblPlants"/>
        </authorList>
    </citation>
    <scope>IDENTIFICATION</scope>
    <source>
        <strain evidence="3">cv. Heinz 1706</strain>
    </source>
</reference>
<comment type="subcellular location">
    <subcellularLocation>
        <location evidence="1">Membrane</location>
        <topology evidence="1">Peripheral membrane protein</topology>
    </subcellularLocation>
</comment>
<dbReference type="AlphaFoldDB" id="A0A3Q7IP13"/>
<dbReference type="STRING" id="4081.A0A3Q7IP13"/>
<feature type="domain" description="HMA" evidence="2">
    <location>
        <begin position="28"/>
        <end position="67"/>
    </location>
</feature>
<dbReference type="GO" id="GO:0016020">
    <property type="term" value="C:membrane"/>
    <property type="evidence" value="ECO:0007669"/>
    <property type="project" value="UniProtKB-SubCell"/>
</dbReference>
<dbReference type="GO" id="GO:0046872">
    <property type="term" value="F:metal ion binding"/>
    <property type="evidence" value="ECO:0007669"/>
    <property type="project" value="InterPro"/>
</dbReference>